<dbReference type="SMART" id="SM00431">
    <property type="entry name" value="SCAN"/>
    <property type="match status" value="1"/>
</dbReference>
<dbReference type="Proteomes" id="UP000694851">
    <property type="component" value="Unplaced"/>
</dbReference>
<dbReference type="GO" id="GO:0005634">
    <property type="term" value="C:nucleus"/>
    <property type="evidence" value="ECO:0007669"/>
    <property type="project" value="UniProtKB-SubCell"/>
</dbReference>
<dbReference type="SUPFAM" id="SSF109640">
    <property type="entry name" value="KRAB domain (Kruppel-associated box)"/>
    <property type="match status" value="1"/>
</dbReference>
<evidence type="ECO:0000256" key="9">
    <source>
        <dbReference type="ARBA" id="ARBA00023163"/>
    </source>
</evidence>
<evidence type="ECO:0000256" key="8">
    <source>
        <dbReference type="ARBA" id="ARBA00023125"/>
    </source>
</evidence>
<feature type="domain" description="C2H2-type" evidence="14">
    <location>
        <begin position="506"/>
        <end position="533"/>
    </location>
</feature>
<feature type="domain" description="C2H2-type" evidence="14">
    <location>
        <begin position="457"/>
        <end position="484"/>
    </location>
</feature>
<dbReference type="InterPro" id="IPR036236">
    <property type="entry name" value="Znf_C2H2_sf"/>
</dbReference>
<keyword evidence="4" id="KW-0677">Repeat</keyword>
<evidence type="ECO:0000256" key="11">
    <source>
        <dbReference type="PROSITE-ProRule" id="PRU00042"/>
    </source>
</evidence>
<dbReference type="CTD" id="23619"/>
<dbReference type="InterPro" id="IPR038269">
    <property type="entry name" value="SCAN_sf"/>
</dbReference>
<dbReference type="FunFam" id="3.30.160.60:FF:002860">
    <property type="entry name" value="Zinc finger imprinted 2"/>
    <property type="match status" value="1"/>
</dbReference>
<proteinExistence type="inferred from homology"/>
<gene>
    <name evidence="18" type="primary">ZIM2</name>
</gene>
<feature type="domain" description="C2H2-type" evidence="14">
    <location>
        <begin position="534"/>
        <end position="561"/>
    </location>
</feature>
<dbReference type="KEGG" id="hai:109374328"/>
<dbReference type="PROSITE" id="PS50804">
    <property type="entry name" value="SCAN_BOX"/>
    <property type="match status" value="1"/>
</dbReference>
<evidence type="ECO:0000256" key="10">
    <source>
        <dbReference type="ARBA" id="ARBA00023242"/>
    </source>
</evidence>
<evidence type="ECO:0000259" key="14">
    <source>
        <dbReference type="PROSITE" id="PS50157"/>
    </source>
</evidence>
<comment type="similarity">
    <text evidence="2">Belongs to the krueppel C2H2-type zinc-finger protein family.</text>
</comment>
<evidence type="ECO:0000256" key="2">
    <source>
        <dbReference type="ARBA" id="ARBA00006991"/>
    </source>
</evidence>
<dbReference type="OrthoDB" id="9613619at2759"/>
<keyword evidence="17" id="KW-1185">Reference proteome</keyword>
<dbReference type="SUPFAM" id="SSF57667">
    <property type="entry name" value="beta-beta-alpha zinc fingers"/>
    <property type="match status" value="3"/>
</dbReference>
<dbReference type="InterPro" id="IPR013087">
    <property type="entry name" value="Znf_C2H2_type"/>
</dbReference>
<feature type="region of interest" description="Disordered" evidence="13">
    <location>
        <begin position="240"/>
        <end position="274"/>
    </location>
</feature>
<dbReference type="RefSeq" id="XP_019484386.1">
    <property type="nucleotide sequence ID" value="XM_019628841.1"/>
</dbReference>
<evidence type="ECO:0000256" key="4">
    <source>
        <dbReference type="ARBA" id="ARBA00022737"/>
    </source>
</evidence>
<dbReference type="PROSITE" id="PS50157">
    <property type="entry name" value="ZINC_FINGER_C2H2_2"/>
    <property type="match status" value="4"/>
</dbReference>
<accession>A0A8B7Q7G8</accession>
<dbReference type="InterPro" id="IPR001909">
    <property type="entry name" value="KRAB"/>
</dbReference>
<feature type="domain" description="KRAB" evidence="16">
    <location>
        <begin position="180"/>
        <end position="251"/>
    </location>
</feature>
<dbReference type="SMART" id="SM00355">
    <property type="entry name" value="ZnF_C2H2"/>
    <property type="match status" value="4"/>
</dbReference>
<keyword evidence="3" id="KW-0479">Metal-binding</keyword>
<evidence type="ECO:0000256" key="6">
    <source>
        <dbReference type="ARBA" id="ARBA00022833"/>
    </source>
</evidence>
<dbReference type="Pfam" id="PF02023">
    <property type="entry name" value="SCAN"/>
    <property type="match status" value="1"/>
</dbReference>
<dbReference type="PROSITE" id="PS50805">
    <property type="entry name" value="KRAB"/>
    <property type="match status" value="1"/>
</dbReference>
<dbReference type="Gene3D" id="1.10.4020.10">
    <property type="entry name" value="DNA breaking-rejoining enzymes"/>
    <property type="match status" value="1"/>
</dbReference>
<dbReference type="PANTHER" id="PTHR23226">
    <property type="entry name" value="ZINC FINGER AND SCAN DOMAIN-CONTAINING"/>
    <property type="match status" value="1"/>
</dbReference>
<evidence type="ECO:0000256" key="1">
    <source>
        <dbReference type="ARBA" id="ARBA00004123"/>
    </source>
</evidence>
<keyword evidence="8" id="KW-0238">DNA-binding</keyword>
<evidence type="ECO:0000313" key="17">
    <source>
        <dbReference type="Proteomes" id="UP000694851"/>
    </source>
</evidence>
<sequence length="567" mass="65002">MLHMTQVLDSLSSPQLFCACDQEENPETILTRNPGALKISHENLRHFQYLSVTGPHQAVSEIRELCCQWLQPETNTKEQMMELLVLEQFLNTLPEEIQTWVRLNQPKNSTEAGTLVANLIQACEETDFPAQDSVLADERNTREDQKEDTEMFDNLPSAGSQWPWQGSQVKMHTGITEELVTFQDVFVDFSPEELASLSTAQRTLYREVMLENYRNLVSLGYQFSKPDIISQLEEEESRAMEENSDTKIFPDWEKSPETKDLTPEQSLPVENSPLGAGMEDLQVGNFQLARDVGEPSDDPLDSYQVIQETLASPVTMSEPKTLTQEISQDSDESARSPYLTEQSEGPLEEGPQECAASGILTSPAPVVDEPFLQENTLNRCECCERTFNTQTAHERHEQIHTGKKPFEGEQCTEAFYLMPYLTSHQRTLASEKSPGKSFIQRVNICGLVRTHSQGDYYECFQCGKAFIQDVHFFHHLKAHNLPRLPRIKKYLIRYQQKHDYVGERAYQCCDCSKAFKQSSHLIQHYRIHAQERPLQCQLCGKCFSQPLYLTQHYQLHSQEKSMECNSY</sequence>
<evidence type="ECO:0000256" key="5">
    <source>
        <dbReference type="ARBA" id="ARBA00022771"/>
    </source>
</evidence>
<feature type="compositionally biased region" description="Polar residues" evidence="13">
    <location>
        <begin position="312"/>
        <end position="327"/>
    </location>
</feature>
<dbReference type="GeneID" id="109374328"/>
<dbReference type="FunFam" id="3.30.160.60:FF:001158">
    <property type="entry name" value="zinc finger protein 22"/>
    <property type="match status" value="1"/>
</dbReference>
<organism evidence="17 18">
    <name type="scientific">Hipposideros armiger</name>
    <name type="common">Great Himalayan leaf-nosed bat</name>
    <dbReference type="NCBI Taxonomy" id="186990"/>
    <lineage>
        <taxon>Eukaryota</taxon>
        <taxon>Metazoa</taxon>
        <taxon>Chordata</taxon>
        <taxon>Craniata</taxon>
        <taxon>Vertebrata</taxon>
        <taxon>Euteleostomi</taxon>
        <taxon>Mammalia</taxon>
        <taxon>Eutheria</taxon>
        <taxon>Laurasiatheria</taxon>
        <taxon>Chiroptera</taxon>
        <taxon>Yinpterochiroptera</taxon>
        <taxon>Rhinolophoidea</taxon>
        <taxon>Hipposideridae</taxon>
        <taxon>Hipposideros</taxon>
    </lineage>
</organism>
<protein>
    <submittedName>
        <fullName evidence="18">Zinc finger imprinted 2</fullName>
    </submittedName>
</protein>
<dbReference type="GO" id="GO:0000981">
    <property type="term" value="F:DNA-binding transcription factor activity, RNA polymerase II-specific"/>
    <property type="evidence" value="ECO:0007669"/>
    <property type="project" value="TreeGrafter"/>
</dbReference>
<dbReference type="GO" id="GO:0000978">
    <property type="term" value="F:RNA polymerase II cis-regulatory region sequence-specific DNA binding"/>
    <property type="evidence" value="ECO:0007669"/>
    <property type="project" value="TreeGrafter"/>
</dbReference>
<feature type="domain" description="C2H2-type" evidence="14">
    <location>
        <begin position="378"/>
        <end position="405"/>
    </location>
</feature>
<dbReference type="PANTHER" id="PTHR23226:SF416">
    <property type="entry name" value="FI01424P"/>
    <property type="match status" value="1"/>
</dbReference>
<dbReference type="CDD" id="cd07936">
    <property type="entry name" value="SCAN"/>
    <property type="match status" value="1"/>
</dbReference>
<evidence type="ECO:0000259" key="15">
    <source>
        <dbReference type="PROSITE" id="PS50804"/>
    </source>
</evidence>
<dbReference type="Pfam" id="PF01352">
    <property type="entry name" value="KRAB"/>
    <property type="match status" value="1"/>
</dbReference>
<dbReference type="SUPFAM" id="SSF47353">
    <property type="entry name" value="Retrovirus capsid dimerization domain-like"/>
    <property type="match status" value="1"/>
</dbReference>
<keyword evidence="9" id="KW-0804">Transcription</keyword>
<dbReference type="CDD" id="cd07765">
    <property type="entry name" value="KRAB_A-box"/>
    <property type="match status" value="1"/>
</dbReference>
<feature type="region of interest" description="Disordered" evidence="13">
    <location>
        <begin position="312"/>
        <end position="352"/>
    </location>
</feature>
<name>A0A8B7Q7G8_HIPAR</name>
<dbReference type="Pfam" id="PF00096">
    <property type="entry name" value="zf-C2H2"/>
    <property type="match status" value="2"/>
</dbReference>
<evidence type="ECO:0000259" key="16">
    <source>
        <dbReference type="PROSITE" id="PS50805"/>
    </source>
</evidence>
<evidence type="ECO:0000313" key="18">
    <source>
        <dbReference type="RefSeq" id="XP_019484386.1"/>
    </source>
</evidence>
<dbReference type="FunFam" id="3.30.160.60:FF:003501">
    <property type="entry name" value="Zinc finger imprinted 2"/>
    <property type="match status" value="1"/>
</dbReference>
<dbReference type="PROSITE" id="PS00028">
    <property type="entry name" value="ZINC_FINGER_C2H2_1"/>
    <property type="match status" value="4"/>
</dbReference>
<keyword evidence="5 11" id="KW-0863">Zinc-finger</keyword>
<keyword evidence="7" id="KW-0805">Transcription regulation</keyword>
<feature type="domain" description="SCAN box" evidence="15">
    <location>
        <begin position="41"/>
        <end position="119"/>
    </location>
</feature>
<dbReference type="Gene3D" id="3.30.160.60">
    <property type="entry name" value="Classic Zinc Finger"/>
    <property type="match status" value="3"/>
</dbReference>
<dbReference type="InterPro" id="IPR036051">
    <property type="entry name" value="KRAB_dom_sf"/>
</dbReference>
<dbReference type="FunFam" id="1.10.4020.10:FF:000001">
    <property type="entry name" value="zinc finger protein 263 isoform X1"/>
    <property type="match status" value="1"/>
</dbReference>
<dbReference type="Gene3D" id="6.10.140.140">
    <property type="match status" value="1"/>
</dbReference>
<reference evidence="18" key="1">
    <citation type="submission" date="2025-08" db="UniProtKB">
        <authorList>
            <consortium name="RefSeq"/>
        </authorList>
    </citation>
    <scope>IDENTIFICATION</scope>
    <source>
        <tissue evidence="18">Muscle</tissue>
    </source>
</reference>
<dbReference type="GO" id="GO:0008270">
    <property type="term" value="F:zinc ion binding"/>
    <property type="evidence" value="ECO:0007669"/>
    <property type="project" value="UniProtKB-KW"/>
</dbReference>
<evidence type="ECO:0000256" key="3">
    <source>
        <dbReference type="ARBA" id="ARBA00022723"/>
    </source>
</evidence>
<evidence type="ECO:0000256" key="13">
    <source>
        <dbReference type="SAM" id="MobiDB-lite"/>
    </source>
</evidence>
<evidence type="ECO:0000256" key="7">
    <source>
        <dbReference type="ARBA" id="ARBA00023015"/>
    </source>
</evidence>
<keyword evidence="6" id="KW-0862">Zinc</keyword>
<dbReference type="AlphaFoldDB" id="A0A8B7Q7G8"/>
<comment type="subcellular location">
    <subcellularLocation>
        <location evidence="1 12">Nucleus</location>
    </subcellularLocation>
</comment>
<dbReference type="InterPro" id="IPR003309">
    <property type="entry name" value="SCAN_dom"/>
</dbReference>
<feature type="compositionally biased region" description="Basic and acidic residues" evidence="13">
    <location>
        <begin position="240"/>
        <end position="262"/>
    </location>
</feature>
<keyword evidence="10 12" id="KW-0539">Nucleus</keyword>
<evidence type="ECO:0000256" key="12">
    <source>
        <dbReference type="PROSITE-ProRule" id="PRU00187"/>
    </source>
</evidence>
<dbReference type="SMART" id="SM00349">
    <property type="entry name" value="KRAB"/>
    <property type="match status" value="1"/>
</dbReference>